<evidence type="ECO:0000256" key="3">
    <source>
        <dbReference type="ARBA" id="ARBA00023295"/>
    </source>
</evidence>
<keyword evidence="8" id="KW-1185">Reference proteome</keyword>
<dbReference type="Gene3D" id="3.20.20.80">
    <property type="entry name" value="Glycosidases"/>
    <property type="match status" value="1"/>
</dbReference>
<comment type="similarity">
    <text evidence="1 5">Belongs to the glycosyl hydrolase 35 family.</text>
</comment>
<evidence type="ECO:0000256" key="4">
    <source>
        <dbReference type="RuleBase" id="RU000675"/>
    </source>
</evidence>
<dbReference type="InterPro" id="IPR037110">
    <property type="entry name" value="Betagal_dom2_sf"/>
</dbReference>
<protein>
    <recommendedName>
        <fullName evidence="4">Beta-galactosidase</fullName>
        <ecNumber evidence="4">3.2.1.23</ecNumber>
    </recommendedName>
</protein>
<comment type="caution">
    <text evidence="7">The sequence shown here is derived from an EMBL/GenBank/DDBJ whole genome shotgun (WGS) entry which is preliminary data.</text>
</comment>
<dbReference type="PANTHER" id="PTHR23421">
    <property type="entry name" value="BETA-GALACTOSIDASE RELATED"/>
    <property type="match status" value="1"/>
</dbReference>
<keyword evidence="3 4" id="KW-0326">Glycosidase</keyword>
<evidence type="ECO:0000313" key="7">
    <source>
        <dbReference type="EMBL" id="MFB9213465.1"/>
    </source>
</evidence>
<dbReference type="InterPro" id="IPR017853">
    <property type="entry name" value="GH"/>
</dbReference>
<comment type="catalytic activity">
    <reaction evidence="4">
        <text>Hydrolysis of terminal non-reducing beta-D-galactose residues in beta-D-galactosides.</text>
        <dbReference type="EC" id="3.2.1.23"/>
    </reaction>
</comment>
<dbReference type="InterPro" id="IPR001944">
    <property type="entry name" value="Glycoside_Hdrlase_35"/>
</dbReference>
<dbReference type="PRINTS" id="PR00742">
    <property type="entry name" value="GLHYDRLASE35"/>
</dbReference>
<dbReference type="Pfam" id="PF01301">
    <property type="entry name" value="Glyco_hydro_35"/>
    <property type="match status" value="1"/>
</dbReference>
<dbReference type="RefSeq" id="WP_290249003.1">
    <property type="nucleotide sequence ID" value="NZ_JAUFQT010000002.1"/>
</dbReference>
<reference evidence="7 8" key="1">
    <citation type="submission" date="2024-09" db="EMBL/GenBank/DDBJ databases">
        <authorList>
            <person name="Sun Q."/>
            <person name="Mori K."/>
        </authorList>
    </citation>
    <scope>NUCLEOTIDE SEQUENCE [LARGE SCALE GENOMIC DNA]</scope>
    <source>
        <strain evidence="7 8">CECT 7682</strain>
    </source>
</reference>
<keyword evidence="2 4" id="KW-0378">Hydrolase</keyword>
<dbReference type="GO" id="GO:0004565">
    <property type="term" value="F:beta-galactosidase activity"/>
    <property type="evidence" value="ECO:0007669"/>
    <property type="project" value="UniProtKB-EC"/>
</dbReference>
<dbReference type="EC" id="3.2.1.23" evidence="4"/>
<evidence type="ECO:0000259" key="6">
    <source>
        <dbReference type="Pfam" id="PF01301"/>
    </source>
</evidence>
<evidence type="ECO:0000256" key="5">
    <source>
        <dbReference type="RuleBase" id="RU003679"/>
    </source>
</evidence>
<dbReference type="PROSITE" id="PS01182">
    <property type="entry name" value="GLYCOSYL_HYDROL_F35"/>
    <property type="match status" value="1"/>
</dbReference>
<dbReference type="InterPro" id="IPR019801">
    <property type="entry name" value="Glyco_hydro_35_CS"/>
</dbReference>
<dbReference type="InterPro" id="IPR031330">
    <property type="entry name" value="Gly_Hdrlase_35_cat"/>
</dbReference>
<dbReference type="Gene3D" id="2.102.20.10">
    <property type="entry name" value="Beta-galactosidase, domain 2"/>
    <property type="match status" value="1"/>
</dbReference>
<organism evidence="7 8">
    <name type="scientific">Echinicola jeungdonensis</name>
    <dbReference type="NCBI Taxonomy" id="709343"/>
    <lineage>
        <taxon>Bacteria</taxon>
        <taxon>Pseudomonadati</taxon>
        <taxon>Bacteroidota</taxon>
        <taxon>Cytophagia</taxon>
        <taxon>Cytophagales</taxon>
        <taxon>Cyclobacteriaceae</taxon>
        <taxon>Echinicola</taxon>
    </lineage>
</organism>
<accession>A0ABV5J9E8</accession>
<feature type="domain" description="Glycoside hydrolase 35 catalytic" evidence="6">
    <location>
        <begin position="62"/>
        <end position="424"/>
    </location>
</feature>
<evidence type="ECO:0000313" key="8">
    <source>
        <dbReference type="Proteomes" id="UP001589654"/>
    </source>
</evidence>
<name>A0ABV5J9E8_9BACT</name>
<dbReference type="EMBL" id="JBHMEW010000068">
    <property type="protein sequence ID" value="MFB9213465.1"/>
    <property type="molecule type" value="Genomic_DNA"/>
</dbReference>
<evidence type="ECO:0000256" key="1">
    <source>
        <dbReference type="ARBA" id="ARBA00009809"/>
    </source>
</evidence>
<dbReference type="SUPFAM" id="SSF51445">
    <property type="entry name" value="(Trans)glycosidases"/>
    <property type="match status" value="1"/>
</dbReference>
<dbReference type="Proteomes" id="UP001589654">
    <property type="component" value="Unassembled WGS sequence"/>
</dbReference>
<sequence>MSGSKYLFLLAFLISYKITMGQQNYELQLPKDQEDLITGHLDLGDKNPNGDSISVNSQYIKFNDQPFFPVIGEFHYSRYPEKYWEESILKMKSGGINVIGSYVFWNNHERKEGVFDWSENLNLKKFIQLCKEHDMYVIVRLGPFCHGEMRNGGLPDWLYGKPFEVRSNNIQYLDHVNRLYGEISDQLSGMLYKDGGPVIGVQLENEFQHSAAPWEITYPGAKKERTVSARDAGVTHEQIAVTDGHNPYAEEGEQHMEILKNIAKKNGLEVPLYTATGWGNAAIVEKGSIPVTAGYVYPFWSDPHPSPFYLFKDIRQHPDYMPVSYDTKLYPSIAAEIGPGIQVKFSRRPFVHYESVEPLMVRTVGSGSNGIGYYMYHGGSTPVFESKFYNEDVSGMPKINYDFQAPIGQYGQLRPQYHTQKLLHMFLESYGNELAPMQTVLPLSNEKITPQDTKTLRFAARSKGDQGFLFMINFQDHMDFSTLHDLQVKIKTSNEEISFPSSGTFDLLKASTCILPFNVQFGDANFKSATVQPLTKLDEAGGQKHFVFYSIEGLAPEIVLSGKSKIKKLNRGQSNSFKGDTRITGRQGEIFSFEIGKNTYTIIPKELALQSYKIKDRLFFTNGLLLDGQENISIVSREEDNDLHIYPSIDQPVSISGASLKGRKSISQGFSTYTVQFEKVNPEIDIKKLNNMTWMATLSDNWEGLNDVFLHINYTGDRGMAFIDGLLVTDHFYNGRLWEIGLKSFKEKLNNENMIFKFHPIYKDYPYLGDLPEQDKEKVNSVGTYFEIGEMKVIPEYKANIQF</sequence>
<evidence type="ECO:0000256" key="2">
    <source>
        <dbReference type="ARBA" id="ARBA00022801"/>
    </source>
</evidence>
<proteinExistence type="inferred from homology"/>
<gene>
    <name evidence="7" type="ORF">ACFFUR_16735</name>
</gene>